<feature type="domain" description="Condensation" evidence="1">
    <location>
        <begin position="3"/>
        <end position="171"/>
    </location>
</feature>
<evidence type="ECO:0000259" key="1">
    <source>
        <dbReference type="Pfam" id="PF00668"/>
    </source>
</evidence>
<dbReference type="GO" id="GO:0008610">
    <property type="term" value="P:lipid biosynthetic process"/>
    <property type="evidence" value="ECO:0007669"/>
    <property type="project" value="UniProtKB-ARBA"/>
</dbReference>
<dbReference type="GO" id="GO:0003824">
    <property type="term" value="F:catalytic activity"/>
    <property type="evidence" value="ECO:0007669"/>
    <property type="project" value="InterPro"/>
</dbReference>
<reference evidence="2 3" key="1">
    <citation type="journal article" date="2016" name="Front. Microbiol.">
        <title>Comparative Genomics Analysis of Streptomyces Species Reveals Their Adaptation to the Marine Environment and Their Diversity at the Genomic Level.</title>
        <authorList>
            <person name="Tian X."/>
            <person name="Zhang Z."/>
            <person name="Yang T."/>
            <person name="Chen M."/>
            <person name="Li J."/>
            <person name="Chen F."/>
            <person name="Yang J."/>
            <person name="Li W."/>
            <person name="Zhang B."/>
            <person name="Zhang Z."/>
            <person name="Wu J."/>
            <person name="Zhang C."/>
            <person name="Long L."/>
            <person name="Xiao J."/>
        </authorList>
    </citation>
    <scope>NUCLEOTIDE SEQUENCE [LARGE SCALE GENOMIC DNA]</scope>
    <source>
        <strain evidence="2 3">SCSIO 02100</strain>
    </source>
</reference>
<dbReference type="Proteomes" id="UP000176101">
    <property type="component" value="Unassembled WGS sequence"/>
</dbReference>
<comment type="caution">
    <text evidence="2">The sequence shown here is derived from an EMBL/GenBank/DDBJ whole genome shotgun (WGS) entry which is preliminary data.</text>
</comment>
<feature type="non-terminal residue" evidence="2">
    <location>
        <position position="1"/>
    </location>
</feature>
<dbReference type="SUPFAM" id="SSF52777">
    <property type="entry name" value="CoA-dependent acyltransferases"/>
    <property type="match status" value="1"/>
</dbReference>
<accession>A0A1E7KR69</accession>
<dbReference type="PANTHER" id="PTHR45398">
    <property type="match status" value="1"/>
</dbReference>
<evidence type="ECO:0000313" key="3">
    <source>
        <dbReference type="Proteomes" id="UP000176101"/>
    </source>
</evidence>
<dbReference type="AlphaFoldDB" id="A0A1E7KR69"/>
<dbReference type="STRING" id="1075402.AN216_00275"/>
<dbReference type="Gene3D" id="3.30.559.10">
    <property type="entry name" value="Chloramphenicol acetyltransferase-like domain"/>
    <property type="match status" value="1"/>
</dbReference>
<name>A0A1E7KR69_9ACTN</name>
<organism evidence="2 3">
    <name type="scientific">Streptomyces oceani</name>
    <dbReference type="NCBI Taxonomy" id="1075402"/>
    <lineage>
        <taxon>Bacteria</taxon>
        <taxon>Bacillati</taxon>
        <taxon>Actinomycetota</taxon>
        <taxon>Actinomycetes</taxon>
        <taxon>Kitasatosporales</taxon>
        <taxon>Streptomycetaceae</taxon>
        <taxon>Streptomyces</taxon>
    </lineage>
</organism>
<dbReference type="Pfam" id="PF00668">
    <property type="entry name" value="Condensation"/>
    <property type="match status" value="1"/>
</dbReference>
<gene>
    <name evidence="2" type="ORF">AN216_00275</name>
</gene>
<dbReference type="PANTHER" id="PTHR45398:SF1">
    <property type="entry name" value="ENZYME, PUTATIVE (JCVI)-RELATED"/>
    <property type="match status" value="1"/>
</dbReference>
<dbReference type="EMBL" id="LJGU01000059">
    <property type="protein sequence ID" value="OEV06418.1"/>
    <property type="molecule type" value="Genomic_DNA"/>
</dbReference>
<sequence>GDVVARHEVLRTVYPEVDGAPYQCILGRHAVRPTIDRVSVTPCGLESVLVAEARRGFDLRRDLPLRGVLYAVGEGEHVLLLVLHHIAGDGWSLGPLMRDLAQAYAARCAGVEPGWAPPAVQYADYAVWQRELLGSEEDPGSRASQQLEYWTTALRGLPDQLALPFDHPRPPVA</sequence>
<dbReference type="InterPro" id="IPR023213">
    <property type="entry name" value="CAT-like_dom_sf"/>
</dbReference>
<protein>
    <recommendedName>
        <fullName evidence="1">Condensation domain-containing protein</fullName>
    </recommendedName>
</protein>
<proteinExistence type="predicted"/>
<keyword evidence="3" id="KW-1185">Reference proteome</keyword>
<dbReference type="InterPro" id="IPR001242">
    <property type="entry name" value="Condensation_dom"/>
</dbReference>
<evidence type="ECO:0000313" key="2">
    <source>
        <dbReference type="EMBL" id="OEV06418.1"/>
    </source>
</evidence>
<feature type="non-terminal residue" evidence="2">
    <location>
        <position position="173"/>
    </location>
</feature>